<protein>
    <submittedName>
        <fullName evidence="3">Uncharacterized protein</fullName>
    </submittedName>
</protein>
<keyword evidence="2" id="KW-1133">Transmembrane helix</keyword>
<evidence type="ECO:0000313" key="3">
    <source>
        <dbReference type="EMBL" id="KIT16183.1"/>
    </source>
</evidence>
<organism evidence="3 4">
    <name type="scientific">Jannaschia aquimarina</name>
    <dbReference type="NCBI Taxonomy" id="935700"/>
    <lineage>
        <taxon>Bacteria</taxon>
        <taxon>Pseudomonadati</taxon>
        <taxon>Pseudomonadota</taxon>
        <taxon>Alphaproteobacteria</taxon>
        <taxon>Rhodobacterales</taxon>
        <taxon>Roseobacteraceae</taxon>
        <taxon>Jannaschia</taxon>
    </lineage>
</organism>
<comment type="caution">
    <text evidence="3">The sequence shown here is derived from an EMBL/GenBank/DDBJ whole genome shotgun (WGS) entry which is preliminary data.</text>
</comment>
<proteinExistence type="predicted"/>
<accession>A0A0D1D8D5</accession>
<reference evidence="3 4" key="1">
    <citation type="submission" date="2015-02" db="EMBL/GenBank/DDBJ databases">
        <title>Genome Sequence of Jannaschia aquimarina DSM28248, a member of the Roseobacter clade.</title>
        <authorList>
            <person name="Voget S."/>
            <person name="Daniel R."/>
        </authorList>
    </citation>
    <scope>NUCLEOTIDE SEQUENCE [LARGE SCALE GENOMIC DNA]</scope>
    <source>
        <strain evidence="3 4">GSW-M26</strain>
    </source>
</reference>
<evidence type="ECO:0000313" key="4">
    <source>
        <dbReference type="Proteomes" id="UP000032232"/>
    </source>
</evidence>
<dbReference type="OrthoDB" id="8447902at2"/>
<dbReference type="Pfam" id="PF19865">
    <property type="entry name" value="DUF6338"/>
    <property type="match status" value="1"/>
</dbReference>
<dbReference type="InterPro" id="IPR045919">
    <property type="entry name" value="DUF6338"/>
</dbReference>
<sequence length="230" mass="25710">MNTLLLTLALIFLPGIIWARLDARYARQVKPTQSEFVVNVFVFGLTAYLATYLIYRIPWVAKVASFNLTAIALDDAEVAQTLGRSVVDDILVATAMAFVLAPAWLAVQRYKLVVRFLQKIRVTRRYGDEDVWDYLLSSDDPRAFYVNVRDEQTGQTFTGFVDQFSEAPGLRELVLSQVEAFDTATGEPTIKVARMYLARDPKGMTLEFPAESANIEGAPPPPEEDSHDGP</sequence>
<evidence type="ECO:0000256" key="1">
    <source>
        <dbReference type="SAM" id="MobiDB-lite"/>
    </source>
</evidence>
<name>A0A0D1D8D5_9RHOB</name>
<feature type="region of interest" description="Disordered" evidence="1">
    <location>
        <begin position="210"/>
        <end position="230"/>
    </location>
</feature>
<dbReference type="EMBL" id="JYFE01000039">
    <property type="protein sequence ID" value="KIT16183.1"/>
    <property type="molecule type" value="Genomic_DNA"/>
</dbReference>
<keyword evidence="2" id="KW-0812">Transmembrane</keyword>
<dbReference type="AlphaFoldDB" id="A0A0D1D8D5"/>
<dbReference type="Proteomes" id="UP000032232">
    <property type="component" value="Unassembled WGS sequence"/>
</dbReference>
<keyword evidence="2" id="KW-0472">Membrane</keyword>
<dbReference type="PATRIC" id="fig|935700.4.peg.2140"/>
<evidence type="ECO:0000256" key="2">
    <source>
        <dbReference type="SAM" id="Phobius"/>
    </source>
</evidence>
<dbReference type="RefSeq" id="WP_043918892.1">
    <property type="nucleotide sequence ID" value="NZ_FZPF01000025.1"/>
</dbReference>
<gene>
    <name evidence="3" type="ORF">jaqu_20740</name>
</gene>
<keyword evidence="4" id="KW-1185">Reference proteome</keyword>
<feature type="transmembrane region" description="Helical" evidence="2">
    <location>
        <begin position="90"/>
        <end position="107"/>
    </location>
</feature>
<feature type="transmembrane region" description="Helical" evidence="2">
    <location>
        <begin position="35"/>
        <end position="55"/>
    </location>
</feature>